<dbReference type="AlphaFoldDB" id="A0A953N9B7"/>
<keyword evidence="12 14" id="KW-0902">Two-component regulatory system</keyword>
<keyword evidence="18" id="KW-1185">Reference proteome</keyword>
<evidence type="ECO:0000259" key="15">
    <source>
        <dbReference type="PROSITE" id="PS50109"/>
    </source>
</evidence>
<feature type="transmembrane region" description="Helical" evidence="14">
    <location>
        <begin position="12"/>
        <end position="35"/>
    </location>
</feature>
<dbReference type="Gene3D" id="3.30.565.10">
    <property type="entry name" value="Histidine kinase-like ATPase, C-terminal domain"/>
    <property type="match status" value="1"/>
</dbReference>
<dbReference type="Pfam" id="PF02518">
    <property type="entry name" value="HATPase_c"/>
    <property type="match status" value="1"/>
</dbReference>
<dbReference type="InterPro" id="IPR050428">
    <property type="entry name" value="TCS_sensor_his_kinase"/>
</dbReference>
<dbReference type="NCBIfam" id="TIGR01386">
    <property type="entry name" value="cztS_silS_copS"/>
    <property type="match status" value="1"/>
</dbReference>
<dbReference type="CDD" id="cd00082">
    <property type="entry name" value="HisKA"/>
    <property type="match status" value="1"/>
</dbReference>
<dbReference type="Proteomes" id="UP000739565">
    <property type="component" value="Unassembled WGS sequence"/>
</dbReference>
<dbReference type="PROSITE" id="PS50885">
    <property type="entry name" value="HAMP"/>
    <property type="match status" value="1"/>
</dbReference>
<dbReference type="FunFam" id="1.10.287.130:FF:000001">
    <property type="entry name" value="Two-component sensor histidine kinase"/>
    <property type="match status" value="1"/>
</dbReference>
<dbReference type="InterPro" id="IPR003661">
    <property type="entry name" value="HisK_dim/P_dom"/>
</dbReference>
<dbReference type="GO" id="GO:0005524">
    <property type="term" value="F:ATP binding"/>
    <property type="evidence" value="ECO:0007669"/>
    <property type="project" value="UniProtKB-KW"/>
</dbReference>
<dbReference type="SUPFAM" id="SSF158472">
    <property type="entry name" value="HAMP domain-like"/>
    <property type="match status" value="1"/>
</dbReference>
<keyword evidence="5" id="KW-0597">Phosphoprotein</keyword>
<dbReference type="CDD" id="cd06225">
    <property type="entry name" value="HAMP"/>
    <property type="match status" value="1"/>
</dbReference>
<keyword evidence="3 14" id="KW-1003">Cell membrane</keyword>
<organism evidence="17 18">
    <name type="scientific">Zwartia hollandica</name>
    <dbReference type="NCBI Taxonomy" id="324606"/>
    <lineage>
        <taxon>Bacteria</taxon>
        <taxon>Pseudomonadati</taxon>
        <taxon>Pseudomonadota</taxon>
        <taxon>Betaproteobacteria</taxon>
        <taxon>Burkholderiales</taxon>
        <taxon>Alcaligenaceae</taxon>
        <taxon>Zwartia</taxon>
    </lineage>
</organism>
<accession>A0A953N9B7</accession>
<keyword evidence="9 14" id="KW-0418">Kinase</keyword>
<dbReference type="Gene3D" id="6.10.340.10">
    <property type="match status" value="1"/>
</dbReference>
<keyword evidence="6 14" id="KW-0808">Transferase</keyword>
<comment type="caution">
    <text evidence="17">The sequence shown here is derived from an EMBL/GenBank/DDBJ whole genome shotgun (WGS) entry which is preliminary data.</text>
</comment>
<keyword evidence="8 14" id="KW-0547">Nucleotide-binding</keyword>
<dbReference type="SMART" id="SM00304">
    <property type="entry name" value="HAMP"/>
    <property type="match status" value="1"/>
</dbReference>
<evidence type="ECO:0000256" key="11">
    <source>
        <dbReference type="ARBA" id="ARBA00022989"/>
    </source>
</evidence>
<feature type="domain" description="HAMP" evidence="16">
    <location>
        <begin position="175"/>
        <end position="228"/>
    </location>
</feature>
<dbReference type="InterPro" id="IPR048590">
    <property type="entry name" value="CusS-like_sensor"/>
</dbReference>
<gene>
    <name evidence="17" type="ORF">KZZ10_08080</name>
</gene>
<keyword evidence="11 14" id="KW-1133">Transmembrane helix</keyword>
<dbReference type="InterPro" id="IPR004358">
    <property type="entry name" value="Sig_transdc_His_kin-like_C"/>
</dbReference>
<dbReference type="InterPro" id="IPR036097">
    <property type="entry name" value="HisK_dim/P_sf"/>
</dbReference>
<evidence type="ECO:0000256" key="1">
    <source>
        <dbReference type="ARBA" id="ARBA00000085"/>
    </source>
</evidence>
<dbReference type="SMART" id="SM00387">
    <property type="entry name" value="HATPase_c"/>
    <property type="match status" value="1"/>
</dbReference>
<dbReference type="InterPro" id="IPR003660">
    <property type="entry name" value="HAMP_dom"/>
</dbReference>
<evidence type="ECO:0000256" key="6">
    <source>
        <dbReference type="ARBA" id="ARBA00022679"/>
    </source>
</evidence>
<dbReference type="InterPro" id="IPR003594">
    <property type="entry name" value="HATPase_dom"/>
</dbReference>
<dbReference type="EC" id="2.7.13.3" evidence="14"/>
<evidence type="ECO:0000256" key="9">
    <source>
        <dbReference type="ARBA" id="ARBA00022777"/>
    </source>
</evidence>
<dbReference type="PRINTS" id="PR00344">
    <property type="entry name" value="BCTRLSENSOR"/>
</dbReference>
<keyword evidence="13 14" id="KW-0472">Membrane</keyword>
<dbReference type="Pfam" id="PF00672">
    <property type="entry name" value="HAMP"/>
    <property type="match status" value="1"/>
</dbReference>
<sequence length="453" mass="50615">MFKRLTLVSRLTVLYALISALVLCGLGVMVARASYLHFVDLDLAYLQGKASLVQRNLEQNSDSNVISSAIEQQMESHEGLYIALTDAASVRPVTKDIDFSQLLKARLAGGETYDWQTGGMTLRGIKEPLRQGGFLLVALDLHHHAHFMTQLHYSLAIYLLIATILSGLLGWWAAQRGLGPLRVMRERARNIDSRQLNIRMPTENSSPELAELAQGLNLMLERLESDFQRISEFSSDLAHELRTPITNLMTQTQVILTRERDSAAYRDTLASNAEEFQRLARMVSDMLYLAKTENGVELPNREPLSLAKEVRALFDFYEAVAEEAGVRLSLEGDATIIGDRLMVRRAISNLLSNGLRHAFKQSVVEVSVTALPETVELSVVNEGNPIDEAMIPRLFDRFYRTQKSRPHPEHSGIGLGLSITMSLMLAHGGTVRVSSKQPHTRFTLVFPTFSKTL</sequence>
<evidence type="ECO:0000259" key="16">
    <source>
        <dbReference type="PROSITE" id="PS50885"/>
    </source>
</evidence>
<evidence type="ECO:0000256" key="12">
    <source>
        <dbReference type="ARBA" id="ARBA00023012"/>
    </source>
</evidence>
<evidence type="ECO:0000313" key="18">
    <source>
        <dbReference type="Proteomes" id="UP000739565"/>
    </source>
</evidence>
<evidence type="ECO:0000256" key="4">
    <source>
        <dbReference type="ARBA" id="ARBA00022519"/>
    </source>
</evidence>
<comment type="function">
    <text evidence="14">Member of a two-component regulatory system.</text>
</comment>
<protein>
    <recommendedName>
        <fullName evidence="14">Sensor protein</fullName>
        <ecNumber evidence="14">2.7.13.3</ecNumber>
    </recommendedName>
</protein>
<evidence type="ECO:0000256" key="3">
    <source>
        <dbReference type="ARBA" id="ARBA00022475"/>
    </source>
</evidence>
<dbReference type="Pfam" id="PF21085">
    <property type="entry name" value="CusS"/>
    <property type="match status" value="1"/>
</dbReference>
<dbReference type="GO" id="GO:0005886">
    <property type="term" value="C:plasma membrane"/>
    <property type="evidence" value="ECO:0007669"/>
    <property type="project" value="UniProtKB-SubCell"/>
</dbReference>
<dbReference type="SMART" id="SM00388">
    <property type="entry name" value="HisKA"/>
    <property type="match status" value="1"/>
</dbReference>
<dbReference type="PROSITE" id="PS50109">
    <property type="entry name" value="HIS_KIN"/>
    <property type="match status" value="1"/>
</dbReference>
<keyword evidence="10 14" id="KW-0067">ATP-binding</keyword>
<evidence type="ECO:0000256" key="10">
    <source>
        <dbReference type="ARBA" id="ARBA00022840"/>
    </source>
</evidence>
<dbReference type="Gene3D" id="1.10.287.130">
    <property type="match status" value="1"/>
</dbReference>
<comment type="catalytic activity">
    <reaction evidence="1 14">
        <text>ATP + protein L-histidine = ADP + protein N-phospho-L-histidine.</text>
        <dbReference type="EC" id="2.7.13.3"/>
    </reaction>
</comment>
<evidence type="ECO:0000256" key="5">
    <source>
        <dbReference type="ARBA" id="ARBA00022553"/>
    </source>
</evidence>
<dbReference type="SUPFAM" id="SSF47384">
    <property type="entry name" value="Homodimeric domain of signal transducing histidine kinase"/>
    <property type="match status" value="1"/>
</dbReference>
<dbReference type="CDD" id="cd00075">
    <property type="entry name" value="HATPase"/>
    <property type="match status" value="1"/>
</dbReference>
<dbReference type="SUPFAM" id="SSF55874">
    <property type="entry name" value="ATPase domain of HSP90 chaperone/DNA topoisomerase II/histidine kinase"/>
    <property type="match status" value="1"/>
</dbReference>
<proteinExistence type="predicted"/>
<reference evidence="17" key="1">
    <citation type="submission" date="2021-07" db="EMBL/GenBank/DDBJ databases">
        <title>New genus and species of the family Alcaligenaceae.</title>
        <authorList>
            <person name="Hahn M.W."/>
        </authorList>
    </citation>
    <scope>NUCLEOTIDE SEQUENCE</scope>
    <source>
        <strain evidence="17">LF4-65</strain>
    </source>
</reference>
<dbReference type="Pfam" id="PF00512">
    <property type="entry name" value="HisKA"/>
    <property type="match status" value="1"/>
</dbReference>
<dbReference type="EMBL" id="JAHXRI010000006">
    <property type="protein sequence ID" value="MBZ1350604.1"/>
    <property type="molecule type" value="Genomic_DNA"/>
</dbReference>
<evidence type="ECO:0000256" key="7">
    <source>
        <dbReference type="ARBA" id="ARBA00022692"/>
    </source>
</evidence>
<name>A0A953N9B7_9BURK</name>
<comment type="subcellular location">
    <subcellularLocation>
        <location evidence="2">Cell inner membrane</location>
        <topology evidence="2">Multi-pass membrane protein</topology>
    </subcellularLocation>
</comment>
<feature type="domain" description="Histidine kinase" evidence="15">
    <location>
        <begin position="236"/>
        <end position="450"/>
    </location>
</feature>
<evidence type="ECO:0000313" key="17">
    <source>
        <dbReference type="EMBL" id="MBZ1350604.1"/>
    </source>
</evidence>
<dbReference type="GO" id="GO:0000155">
    <property type="term" value="F:phosphorelay sensor kinase activity"/>
    <property type="evidence" value="ECO:0007669"/>
    <property type="project" value="InterPro"/>
</dbReference>
<evidence type="ECO:0000256" key="13">
    <source>
        <dbReference type="ARBA" id="ARBA00023136"/>
    </source>
</evidence>
<dbReference type="PANTHER" id="PTHR45436">
    <property type="entry name" value="SENSOR HISTIDINE KINASE YKOH"/>
    <property type="match status" value="1"/>
</dbReference>
<dbReference type="InterPro" id="IPR006290">
    <property type="entry name" value="CztS_silS_copS"/>
</dbReference>
<evidence type="ECO:0000256" key="8">
    <source>
        <dbReference type="ARBA" id="ARBA00022741"/>
    </source>
</evidence>
<evidence type="ECO:0000256" key="14">
    <source>
        <dbReference type="RuleBase" id="RU364088"/>
    </source>
</evidence>
<dbReference type="PANTHER" id="PTHR45436:SF15">
    <property type="entry name" value="SENSOR HISTIDINE KINASE CUSS"/>
    <property type="match status" value="1"/>
</dbReference>
<evidence type="ECO:0000256" key="2">
    <source>
        <dbReference type="ARBA" id="ARBA00004429"/>
    </source>
</evidence>
<feature type="transmembrane region" description="Helical" evidence="14">
    <location>
        <begin position="155"/>
        <end position="174"/>
    </location>
</feature>
<dbReference type="InterPro" id="IPR005467">
    <property type="entry name" value="His_kinase_dom"/>
</dbReference>
<keyword evidence="4 14" id="KW-0997">Cell inner membrane</keyword>
<keyword evidence="7 14" id="KW-0812">Transmembrane</keyword>
<dbReference type="InterPro" id="IPR036890">
    <property type="entry name" value="HATPase_C_sf"/>
</dbReference>
<dbReference type="RefSeq" id="WP_259660974.1">
    <property type="nucleotide sequence ID" value="NZ_JAHXRI010000006.1"/>
</dbReference>